<dbReference type="GO" id="GO:0004029">
    <property type="term" value="F:aldehyde dehydrogenase (NAD+) activity"/>
    <property type="evidence" value="ECO:0007669"/>
    <property type="project" value="TreeGrafter"/>
</dbReference>
<dbReference type="InterPro" id="IPR012394">
    <property type="entry name" value="Aldehyde_DH_NAD(P)"/>
</dbReference>
<dbReference type="InterPro" id="IPR016162">
    <property type="entry name" value="Ald_DH_N"/>
</dbReference>
<accession>A0A164HTQ3</accession>
<dbReference type="Proteomes" id="UP000076501">
    <property type="component" value="Unassembled WGS sequence"/>
</dbReference>
<evidence type="ECO:0000259" key="3">
    <source>
        <dbReference type="Pfam" id="PF00171"/>
    </source>
</evidence>
<proteinExistence type="inferred from homology"/>
<dbReference type="FunFam" id="3.40.309.10:FF:000003">
    <property type="entry name" value="Aldehyde dehydrogenase"/>
    <property type="match status" value="1"/>
</dbReference>
<name>A0A164HTQ3_BACCE</name>
<dbReference type="Gene3D" id="3.40.309.10">
    <property type="entry name" value="Aldehyde Dehydrogenase, Chain A, domain 2"/>
    <property type="match status" value="1"/>
</dbReference>
<dbReference type="InterPro" id="IPR016160">
    <property type="entry name" value="Ald_DH_CS_CYS"/>
</dbReference>
<dbReference type="GO" id="GO:0005737">
    <property type="term" value="C:cytoplasm"/>
    <property type="evidence" value="ECO:0007669"/>
    <property type="project" value="TreeGrafter"/>
</dbReference>
<dbReference type="InterPro" id="IPR015590">
    <property type="entry name" value="Aldehyde_DH_dom"/>
</dbReference>
<dbReference type="InterPro" id="IPR016161">
    <property type="entry name" value="Ald_DH/histidinol_DH"/>
</dbReference>
<reference evidence="4 5" key="1">
    <citation type="submission" date="2015-09" db="EMBL/GenBank/DDBJ databases">
        <title>Bacillus cereus food isolates.</title>
        <authorList>
            <person name="Boekhorst J."/>
        </authorList>
    </citation>
    <scope>NUCLEOTIDE SEQUENCE [LARGE SCALE GENOMIC DNA]</scope>
    <source>
        <strain evidence="4 5">B4082</strain>
    </source>
</reference>
<dbReference type="PATRIC" id="fig|1396.539.peg.5240"/>
<dbReference type="GO" id="GO:0006081">
    <property type="term" value="P:aldehyde metabolic process"/>
    <property type="evidence" value="ECO:0007669"/>
    <property type="project" value="InterPro"/>
</dbReference>
<protein>
    <submittedName>
        <fullName evidence="4">Aldehyde dehydrogenase</fullName>
    </submittedName>
</protein>
<gene>
    <name evidence="4" type="ORF">B4082_0649</name>
</gene>
<dbReference type="PANTHER" id="PTHR43570">
    <property type="entry name" value="ALDEHYDE DEHYDROGENASE"/>
    <property type="match status" value="1"/>
</dbReference>
<dbReference type="AlphaFoldDB" id="A0A164HTQ3"/>
<evidence type="ECO:0000256" key="2">
    <source>
        <dbReference type="ARBA" id="ARBA00023002"/>
    </source>
</evidence>
<keyword evidence="2" id="KW-0560">Oxidoreductase</keyword>
<dbReference type="PANTHER" id="PTHR43570:SF16">
    <property type="entry name" value="ALDEHYDE DEHYDROGENASE TYPE III, ISOFORM Q"/>
    <property type="match status" value="1"/>
</dbReference>
<organism evidence="4 5">
    <name type="scientific">Bacillus cereus</name>
    <dbReference type="NCBI Taxonomy" id="1396"/>
    <lineage>
        <taxon>Bacteria</taxon>
        <taxon>Bacillati</taxon>
        <taxon>Bacillota</taxon>
        <taxon>Bacilli</taxon>
        <taxon>Bacillales</taxon>
        <taxon>Bacillaceae</taxon>
        <taxon>Bacillus</taxon>
        <taxon>Bacillus cereus group</taxon>
    </lineage>
</organism>
<feature type="domain" description="Aldehyde dehydrogenase" evidence="3">
    <location>
        <begin position="2"/>
        <end position="323"/>
    </location>
</feature>
<comment type="similarity">
    <text evidence="1">Belongs to the aldehyde dehydrogenase family.</text>
</comment>
<evidence type="ECO:0000313" key="5">
    <source>
        <dbReference type="Proteomes" id="UP000076501"/>
    </source>
</evidence>
<evidence type="ECO:0000256" key="1">
    <source>
        <dbReference type="ARBA" id="ARBA00009986"/>
    </source>
</evidence>
<comment type="caution">
    <text evidence="4">The sequence shown here is derived from an EMBL/GenBank/DDBJ whole genome shotgun (WGS) entry which is preliminary data.</text>
</comment>
<dbReference type="Gene3D" id="3.40.605.10">
    <property type="entry name" value="Aldehyde Dehydrogenase, Chain A, domain 1"/>
    <property type="match status" value="1"/>
</dbReference>
<dbReference type="Pfam" id="PF00171">
    <property type="entry name" value="Aldedh"/>
    <property type="match status" value="1"/>
</dbReference>
<dbReference type="PROSITE" id="PS00070">
    <property type="entry name" value="ALDEHYDE_DEHYDR_CYS"/>
    <property type="match status" value="1"/>
</dbReference>
<dbReference type="InterPro" id="IPR016163">
    <property type="entry name" value="Ald_DH_C"/>
</dbReference>
<dbReference type="SUPFAM" id="SSF53720">
    <property type="entry name" value="ALDH-like"/>
    <property type="match status" value="1"/>
</dbReference>
<sequence>MLIVGPFNYPFQSLIEPLIGAIAAGNCVVLKPSENAPNVSSVMNKIISETFDKQYIRVIEGDREITSLLIHAPFDHIFFNGSIQVEKIAMEAAAKNLVPVPLELGGKGPAIVDETANLDIAAKRIIWGKFINAGQSCIAPDYVIVHKSIKIKLISKMKEIITSFYGSDVSKSNDDGRIINERQFDRLISILEQDQNYIIFGGNSSRSHLYIEPTLLEVKSGDAAAMKEEIFGPILPIMEYNALDEVIHTINNHPKPLALYVFTENKNVEKQVLGRTSFGGGCVNDTMSHMANLHLPFGRVGTAGFGAYHGKHSFDTFTHRKSILKKCSRIDLRIVFPPYRDKIKISRKIFK</sequence>
<evidence type="ECO:0000313" key="4">
    <source>
        <dbReference type="EMBL" id="KZD40385.1"/>
    </source>
</evidence>
<dbReference type="EMBL" id="LJKA01000009">
    <property type="protein sequence ID" value="KZD40385.1"/>
    <property type="molecule type" value="Genomic_DNA"/>
</dbReference>